<dbReference type="GO" id="GO:0032259">
    <property type="term" value="P:methylation"/>
    <property type="evidence" value="ECO:0007669"/>
    <property type="project" value="UniProtKB-KW"/>
</dbReference>
<dbReference type="InterPro" id="IPR013216">
    <property type="entry name" value="Methyltransf_11"/>
</dbReference>
<reference evidence="3 4" key="1">
    <citation type="journal article" date="2015" name="Nature">
        <title>rRNA introns, odd ribosomes, and small enigmatic genomes across a large radiation of phyla.</title>
        <authorList>
            <person name="Brown C.T."/>
            <person name="Hug L.A."/>
            <person name="Thomas B.C."/>
            <person name="Sharon I."/>
            <person name="Castelle C.J."/>
            <person name="Singh A."/>
            <person name="Wilkins M.J."/>
            <person name="Williams K.H."/>
            <person name="Banfield J.F."/>
        </authorList>
    </citation>
    <scope>NUCLEOTIDE SEQUENCE [LARGE SCALE GENOMIC DNA]</scope>
</reference>
<proteinExistence type="predicted"/>
<sequence length="216" mass="25024">MSYLVNLYKETYRGKTIARTLLNLEISKHVQNVGGVVIDLGGGKNPSYERFWHIRPEKFIRVDIDKKTEPDVTADLNKPLPFPDNYADAIFLFNVIYILESPQKTLWEINRILKSGGKLFITSPFVFNEAKEPSDYWRFTSEGLEKLFKESGFNNYFITPVGERFSAAAYLITPFLFFWPIKFLFYAAAIVLDKMIPKKLKLKQPCPIGYFIEAIK</sequence>
<dbReference type="Pfam" id="PF08241">
    <property type="entry name" value="Methyltransf_11"/>
    <property type="match status" value="1"/>
</dbReference>
<feature type="transmembrane region" description="Helical" evidence="1">
    <location>
        <begin position="167"/>
        <end position="192"/>
    </location>
</feature>
<dbReference type="InterPro" id="IPR029063">
    <property type="entry name" value="SAM-dependent_MTases_sf"/>
</dbReference>
<evidence type="ECO:0000256" key="1">
    <source>
        <dbReference type="SAM" id="Phobius"/>
    </source>
</evidence>
<comment type="caution">
    <text evidence="3">The sequence shown here is derived from an EMBL/GenBank/DDBJ whole genome shotgun (WGS) entry which is preliminary data.</text>
</comment>
<organism evidence="3 4">
    <name type="scientific">Candidatus Azambacteria bacterium GW2011_GWA2_39_10</name>
    <dbReference type="NCBI Taxonomy" id="1618611"/>
    <lineage>
        <taxon>Bacteria</taxon>
        <taxon>Candidatus Azamiibacteriota</taxon>
    </lineage>
</organism>
<dbReference type="GO" id="GO:0008757">
    <property type="term" value="F:S-adenosylmethionine-dependent methyltransferase activity"/>
    <property type="evidence" value="ECO:0007669"/>
    <property type="project" value="InterPro"/>
</dbReference>
<protein>
    <submittedName>
        <fullName evidence="3">Methyltransferase type 11</fullName>
    </submittedName>
</protein>
<keyword evidence="3" id="KW-0489">Methyltransferase</keyword>
<name>A0A0G0PPK7_9BACT</name>
<feature type="domain" description="Methyltransferase type 11" evidence="2">
    <location>
        <begin position="66"/>
        <end position="121"/>
    </location>
</feature>
<dbReference type="Proteomes" id="UP000034706">
    <property type="component" value="Unassembled WGS sequence"/>
</dbReference>
<evidence type="ECO:0000313" key="3">
    <source>
        <dbReference type="EMBL" id="KKQ91271.1"/>
    </source>
</evidence>
<dbReference type="CDD" id="cd02440">
    <property type="entry name" value="AdoMet_MTases"/>
    <property type="match status" value="1"/>
</dbReference>
<evidence type="ECO:0000259" key="2">
    <source>
        <dbReference type="Pfam" id="PF08241"/>
    </source>
</evidence>
<keyword evidence="1" id="KW-0472">Membrane</keyword>
<dbReference type="Gene3D" id="3.40.50.150">
    <property type="entry name" value="Vaccinia Virus protein VP39"/>
    <property type="match status" value="1"/>
</dbReference>
<dbReference type="SUPFAM" id="SSF53335">
    <property type="entry name" value="S-adenosyl-L-methionine-dependent methyltransferases"/>
    <property type="match status" value="1"/>
</dbReference>
<keyword evidence="3" id="KW-0808">Transferase</keyword>
<dbReference type="AlphaFoldDB" id="A0A0G0PPK7"/>
<keyword evidence="1" id="KW-0812">Transmembrane</keyword>
<gene>
    <name evidence="3" type="ORF">UT16_C0019G0008</name>
</gene>
<keyword evidence="1" id="KW-1133">Transmembrane helix</keyword>
<evidence type="ECO:0000313" key="4">
    <source>
        <dbReference type="Proteomes" id="UP000034706"/>
    </source>
</evidence>
<accession>A0A0G0PPK7</accession>
<dbReference type="EMBL" id="LBVT01000019">
    <property type="protein sequence ID" value="KKQ91271.1"/>
    <property type="molecule type" value="Genomic_DNA"/>
</dbReference>